<feature type="transmembrane region" description="Helical" evidence="2">
    <location>
        <begin position="61"/>
        <end position="82"/>
    </location>
</feature>
<gene>
    <name evidence="3" type="ORF">SAMN04488696_2537</name>
</gene>
<reference evidence="4" key="1">
    <citation type="submission" date="2016-10" db="EMBL/GenBank/DDBJ databases">
        <authorList>
            <person name="Varghese N."/>
            <person name="Submissions S."/>
        </authorList>
    </citation>
    <scope>NUCLEOTIDE SEQUENCE [LARGE SCALE GENOMIC DNA]</scope>
    <source>
        <strain evidence="4">Mob M</strain>
    </source>
</reference>
<keyword evidence="1" id="KW-0175">Coiled coil</keyword>
<evidence type="ECO:0000256" key="2">
    <source>
        <dbReference type="SAM" id="Phobius"/>
    </source>
</evidence>
<feature type="transmembrane region" description="Helical" evidence="2">
    <location>
        <begin position="103"/>
        <end position="123"/>
    </location>
</feature>
<protein>
    <submittedName>
        <fullName evidence="3">Uncharacterized protein</fullName>
    </submittedName>
</protein>
<evidence type="ECO:0000313" key="3">
    <source>
        <dbReference type="EMBL" id="SFM83556.1"/>
    </source>
</evidence>
<evidence type="ECO:0000313" key="4">
    <source>
        <dbReference type="Proteomes" id="UP000198535"/>
    </source>
</evidence>
<keyword evidence="2" id="KW-1133">Transmembrane helix</keyword>
<accession>A0A1I4U3D6</accession>
<sequence length="426" mass="50872">MQRENEYAEYISKLIDRNIKKEQASGFTSWAMLGVFFYFLFELFDNIPVALIWPHFKMYPFILIVLTIDFFLFLLLFVISLANLAHVEKKRKILTKLNEDISLHYYIGMLFFILSYSNIKTGLILNNKNVLEFPFYVWGLFLFTNGLAPYIQNIANLWKKYQLKKTIIKFNSGSQIENKITTITILIGSFVSILILLYYALTIEFNLTTHEILYYIKIGIEICTLFTLSFLLLAQFVFKKRNTWLENLEQEIYMYELNDTEIKERFENEYIGQSIEKWFSKERRELELIHTVFEESYQKLNLHIEKMSLIQQIILDKNFEDILYELKKLENEIKWFEEERKAIMKTVKHSMKSYVGLISEINLKLDSIGNKSLNPQERKEIVQIGKYYIEVQESIEKQTNLLFERVEICLESSENFWGEIKEKTNT</sequence>
<dbReference type="AlphaFoldDB" id="A0A1I4U3D6"/>
<dbReference type="EMBL" id="FOUJ01000006">
    <property type="protein sequence ID" value="SFM83556.1"/>
    <property type="molecule type" value="Genomic_DNA"/>
</dbReference>
<feature type="transmembrane region" description="Helical" evidence="2">
    <location>
        <begin position="179"/>
        <end position="200"/>
    </location>
</feature>
<keyword evidence="2" id="KW-0812">Transmembrane</keyword>
<organism evidence="3 4">
    <name type="scientific">Methanolobus profundi</name>
    <dbReference type="NCBI Taxonomy" id="487685"/>
    <lineage>
        <taxon>Archaea</taxon>
        <taxon>Methanobacteriati</taxon>
        <taxon>Methanobacteriota</taxon>
        <taxon>Stenosarchaea group</taxon>
        <taxon>Methanomicrobia</taxon>
        <taxon>Methanosarcinales</taxon>
        <taxon>Methanosarcinaceae</taxon>
        <taxon>Methanolobus</taxon>
    </lineage>
</organism>
<dbReference type="RefSeq" id="WP_091937519.1">
    <property type="nucleotide sequence ID" value="NZ_FOUJ01000006.1"/>
</dbReference>
<feature type="transmembrane region" description="Helical" evidence="2">
    <location>
        <begin position="212"/>
        <end position="238"/>
    </location>
</feature>
<feature type="coiled-coil region" evidence="1">
    <location>
        <begin position="319"/>
        <end position="346"/>
    </location>
</feature>
<proteinExistence type="predicted"/>
<dbReference type="Proteomes" id="UP000198535">
    <property type="component" value="Unassembled WGS sequence"/>
</dbReference>
<feature type="transmembrane region" description="Helical" evidence="2">
    <location>
        <begin position="24"/>
        <end position="41"/>
    </location>
</feature>
<name>A0A1I4U3D6_9EURY</name>
<evidence type="ECO:0000256" key="1">
    <source>
        <dbReference type="SAM" id="Coils"/>
    </source>
</evidence>
<keyword evidence="2" id="KW-0472">Membrane</keyword>
<feature type="transmembrane region" description="Helical" evidence="2">
    <location>
        <begin position="135"/>
        <end position="158"/>
    </location>
</feature>
<keyword evidence="4" id="KW-1185">Reference proteome</keyword>